<dbReference type="PANTHER" id="PTHR32227">
    <property type="entry name" value="GLUCAN ENDO-1,3-BETA-GLUCOSIDASE BG1-RELATED-RELATED"/>
    <property type="match status" value="1"/>
</dbReference>
<gene>
    <name evidence="19" type="ORF">LITE_LOCUS9616</name>
</gene>
<keyword evidence="11" id="KW-0325">Glycoprotein</keyword>
<keyword evidence="5" id="KW-1003">Cell membrane</keyword>
<keyword evidence="13" id="KW-0326">Glycosidase</keyword>
<dbReference type="EMBL" id="CAMGYJ010000004">
    <property type="protein sequence ID" value="CAI0397637.1"/>
    <property type="molecule type" value="Genomic_DNA"/>
</dbReference>
<evidence type="ECO:0000256" key="12">
    <source>
        <dbReference type="ARBA" id="ARBA00023288"/>
    </source>
</evidence>
<keyword evidence="7 17" id="KW-0732">Signal</keyword>
<comment type="similarity">
    <text evidence="3 16">Belongs to the glycosyl hydrolase 17 family.</text>
</comment>
<dbReference type="EC" id="3.2.1.39" evidence="4"/>
<keyword evidence="10" id="KW-1015">Disulfide bond</keyword>
<evidence type="ECO:0000256" key="1">
    <source>
        <dbReference type="ARBA" id="ARBA00000382"/>
    </source>
</evidence>
<comment type="subcellular location">
    <subcellularLocation>
        <location evidence="2">Cell membrane</location>
        <topology evidence="2">Lipid-anchor</topology>
        <topology evidence="2">GPI-anchor</topology>
    </subcellularLocation>
</comment>
<evidence type="ECO:0000256" key="14">
    <source>
        <dbReference type="ARBA" id="ARBA00033335"/>
    </source>
</evidence>
<evidence type="ECO:0000256" key="2">
    <source>
        <dbReference type="ARBA" id="ARBA00004609"/>
    </source>
</evidence>
<evidence type="ECO:0000256" key="16">
    <source>
        <dbReference type="RuleBase" id="RU004335"/>
    </source>
</evidence>
<keyword evidence="12" id="KW-0449">Lipoprotein</keyword>
<dbReference type="FunFam" id="1.20.58.1040:FF:000001">
    <property type="entry name" value="Glucan endo-1,3-beta-glucosidase 4"/>
    <property type="match status" value="1"/>
</dbReference>
<comment type="caution">
    <text evidence="19">The sequence shown here is derived from an EMBL/GenBank/DDBJ whole genome shotgun (WGS) entry which is preliminary data.</text>
</comment>
<evidence type="ECO:0000256" key="13">
    <source>
        <dbReference type="ARBA" id="ARBA00023295"/>
    </source>
</evidence>
<dbReference type="SUPFAM" id="SSF51445">
    <property type="entry name" value="(Trans)glycosidases"/>
    <property type="match status" value="1"/>
</dbReference>
<keyword evidence="8" id="KW-0378">Hydrolase</keyword>
<dbReference type="Gene3D" id="1.20.58.1040">
    <property type="match status" value="1"/>
</dbReference>
<dbReference type="InterPro" id="IPR044965">
    <property type="entry name" value="Glyco_hydro_17_plant"/>
</dbReference>
<dbReference type="GO" id="GO:0005975">
    <property type="term" value="P:carbohydrate metabolic process"/>
    <property type="evidence" value="ECO:0007669"/>
    <property type="project" value="InterPro"/>
</dbReference>
<dbReference type="GO" id="GO:0098552">
    <property type="term" value="C:side of membrane"/>
    <property type="evidence" value="ECO:0007669"/>
    <property type="project" value="UniProtKB-KW"/>
</dbReference>
<dbReference type="FunFam" id="3.20.20.80:FF:000005">
    <property type="entry name" value="Glucan endo-1,3-beta-glucosidase 14"/>
    <property type="match status" value="1"/>
</dbReference>
<dbReference type="SMART" id="SM00768">
    <property type="entry name" value="X8"/>
    <property type="match status" value="1"/>
</dbReference>
<dbReference type="Gene3D" id="3.20.20.80">
    <property type="entry name" value="Glycosidases"/>
    <property type="match status" value="1"/>
</dbReference>
<protein>
    <recommendedName>
        <fullName evidence="4">glucan endo-1,3-beta-D-glucosidase</fullName>
        <ecNumber evidence="4">3.2.1.39</ecNumber>
    </recommendedName>
    <alternativeName>
        <fullName evidence="14">(1-&gt;3)-beta-glucan endohydrolase</fullName>
    </alternativeName>
    <alternativeName>
        <fullName evidence="15">Beta-1,3-endoglucanase</fullName>
    </alternativeName>
</protein>
<keyword evidence="20" id="KW-1185">Reference proteome</keyword>
<evidence type="ECO:0000256" key="9">
    <source>
        <dbReference type="ARBA" id="ARBA00023136"/>
    </source>
</evidence>
<dbReference type="Proteomes" id="UP001154282">
    <property type="component" value="Unassembled WGS sequence"/>
</dbReference>
<dbReference type="GO" id="GO:0009506">
    <property type="term" value="C:plasmodesma"/>
    <property type="evidence" value="ECO:0007669"/>
    <property type="project" value="UniProtKB-ARBA"/>
</dbReference>
<organism evidence="19 20">
    <name type="scientific">Linum tenue</name>
    <dbReference type="NCBI Taxonomy" id="586396"/>
    <lineage>
        <taxon>Eukaryota</taxon>
        <taxon>Viridiplantae</taxon>
        <taxon>Streptophyta</taxon>
        <taxon>Embryophyta</taxon>
        <taxon>Tracheophyta</taxon>
        <taxon>Spermatophyta</taxon>
        <taxon>Magnoliopsida</taxon>
        <taxon>eudicotyledons</taxon>
        <taxon>Gunneridae</taxon>
        <taxon>Pentapetalae</taxon>
        <taxon>rosids</taxon>
        <taxon>fabids</taxon>
        <taxon>Malpighiales</taxon>
        <taxon>Linaceae</taxon>
        <taxon>Linum</taxon>
    </lineage>
</organism>
<dbReference type="InterPro" id="IPR017853">
    <property type="entry name" value="GH"/>
</dbReference>
<evidence type="ECO:0000256" key="10">
    <source>
        <dbReference type="ARBA" id="ARBA00023157"/>
    </source>
</evidence>
<comment type="catalytic activity">
    <reaction evidence="1">
        <text>Hydrolysis of (1-&gt;3)-beta-D-glucosidic linkages in (1-&gt;3)-beta-D-glucans.</text>
        <dbReference type="EC" id="3.2.1.39"/>
    </reaction>
</comment>
<accession>A0AAV0IJ81</accession>
<feature type="chain" id="PRO_5043964839" description="glucan endo-1,3-beta-D-glucosidase" evidence="17">
    <location>
        <begin position="31"/>
        <end position="476"/>
    </location>
</feature>
<dbReference type="Pfam" id="PF07983">
    <property type="entry name" value="X8"/>
    <property type="match status" value="1"/>
</dbReference>
<evidence type="ECO:0000256" key="8">
    <source>
        <dbReference type="ARBA" id="ARBA00022801"/>
    </source>
</evidence>
<dbReference type="InterPro" id="IPR000490">
    <property type="entry name" value="Glyco_hydro_17"/>
</dbReference>
<name>A0AAV0IJ81_9ROSI</name>
<sequence>MGSAAAAAAAFRFLLLPLAVVSPYIALVRGADIPAIGINYGQLGDDLPSPYRSIELIKSMQVTSVKLYDPNPEVMRLLAGSKIYVTVMVPNQEIVNINTNHSLAVRWVQDNVLAYYPQTMIRLIMVGNEILSHNASAEDMQIWNHLVPAMYKIKNILRANNIQNIKVGTPLAMDILQTTSPPSNATFRRDVALTVMPQLLRFLNSTKSYFFIDAYPYFPWSANPTNASLDYALFKSQRNYTDPGSGLVYSNFLDEMLDSVIFAMTKLGYPDIRLFISETGWPHGGDIDQPGANIYNAAIYNRNLVRRMTAKPPIGTPARPGVVIPTFIFSLYDENQKDGPGTERHWGLLHSDGRPVFDIDLTGSRADSEYRALPEGHNNEAYKGKIWCIAARGADMRGLGRELRYACNQGNGTCDALAPGKECYEPVSLIWHASYAFSSYWKQFRSQGATCYFNGLAVQTTRNPGSESCKFPSVTL</sequence>
<evidence type="ECO:0000259" key="18">
    <source>
        <dbReference type="SMART" id="SM00768"/>
    </source>
</evidence>
<dbReference type="AlphaFoldDB" id="A0AAV0IJ81"/>
<feature type="signal peptide" evidence="17">
    <location>
        <begin position="1"/>
        <end position="30"/>
    </location>
</feature>
<evidence type="ECO:0000256" key="5">
    <source>
        <dbReference type="ARBA" id="ARBA00022475"/>
    </source>
</evidence>
<keyword evidence="6" id="KW-0336">GPI-anchor</keyword>
<proteinExistence type="inferred from homology"/>
<dbReference type="GO" id="GO:0005886">
    <property type="term" value="C:plasma membrane"/>
    <property type="evidence" value="ECO:0007669"/>
    <property type="project" value="UniProtKB-SubCell"/>
</dbReference>
<evidence type="ECO:0000256" key="15">
    <source>
        <dbReference type="ARBA" id="ARBA00033417"/>
    </source>
</evidence>
<keyword evidence="9" id="KW-0472">Membrane</keyword>
<dbReference type="GO" id="GO:0042973">
    <property type="term" value="F:glucan endo-1,3-beta-D-glucosidase activity"/>
    <property type="evidence" value="ECO:0007669"/>
    <property type="project" value="UniProtKB-EC"/>
</dbReference>
<dbReference type="Pfam" id="PF00332">
    <property type="entry name" value="Glyco_hydro_17"/>
    <property type="match status" value="1"/>
</dbReference>
<evidence type="ECO:0000256" key="17">
    <source>
        <dbReference type="SAM" id="SignalP"/>
    </source>
</evidence>
<evidence type="ECO:0000256" key="6">
    <source>
        <dbReference type="ARBA" id="ARBA00022622"/>
    </source>
</evidence>
<evidence type="ECO:0000256" key="7">
    <source>
        <dbReference type="ARBA" id="ARBA00022729"/>
    </source>
</evidence>
<dbReference type="InterPro" id="IPR012946">
    <property type="entry name" value="X8"/>
</dbReference>
<evidence type="ECO:0000256" key="4">
    <source>
        <dbReference type="ARBA" id="ARBA00012780"/>
    </source>
</evidence>
<evidence type="ECO:0000256" key="11">
    <source>
        <dbReference type="ARBA" id="ARBA00023180"/>
    </source>
</evidence>
<reference evidence="19" key="1">
    <citation type="submission" date="2022-08" db="EMBL/GenBank/DDBJ databases">
        <authorList>
            <person name="Gutierrez-Valencia J."/>
        </authorList>
    </citation>
    <scope>NUCLEOTIDE SEQUENCE</scope>
</reference>
<feature type="domain" description="X8" evidence="18">
    <location>
        <begin position="386"/>
        <end position="471"/>
    </location>
</feature>
<evidence type="ECO:0000313" key="19">
    <source>
        <dbReference type="EMBL" id="CAI0397637.1"/>
    </source>
</evidence>
<evidence type="ECO:0000313" key="20">
    <source>
        <dbReference type="Proteomes" id="UP001154282"/>
    </source>
</evidence>
<evidence type="ECO:0000256" key="3">
    <source>
        <dbReference type="ARBA" id="ARBA00008773"/>
    </source>
</evidence>